<keyword evidence="2" id="KW-1185">Reference proteome</keyword>
<gene>
    <name evidence="1" type="ORF">ARMGADRAFT_1040741</name>
</gene>
<dbReference type="EMBL" id="KZ293772">
    <property type="protein sequence ID" value="PBK79528.1"/>
    <property type="molecule type" value="Genomic_DNA"/>
</dbReference>
<evidence type="ECO:0000313" key="2">
    <source>
        <dbReference type="Proteomes" id="UP000217790"/>
    </source>
</evidence>
<organism evidence="1 2">
    <name type="scientific">Armillaria gallica</name>
    <name type="common">Bulbous honey fungus</name>
    <name type="synonym">Armillaria bulbosa</name>
    <dbReference type="NCBI Taxonomy" id="47427"/>
    <lineage>
        <taxon>Eukaryota</taxon>
        <taxon>Fungi</taxon>
        <taxon>Dikarya</taxon>
        <taxon>Basidiomycota</taxon>
        <taxon>Agaricomycotina</taxon>
        <taxon>Agaricomycetes</taxon>
        <taxon>Agaricomycetidae</taxon>
        <taxon>Agaricales</taxon>
        <taxon>Marasmiineae</taxon>
        <taxon>Physalacriaceae</taxon>
        <taxon>Armillaria</taxon>
    </lineage>
</organism>
<accession>A0A2H3CMA3</accession>
<dbReference type="InParanoid" id="A0A2H3CMA3"/>
<proteinExistence type="predicted"/>
<sequence>MVASSKKTLVPDTIKVSCLRKEEWRLSRNGIRGGAIQSEATRMNYYHPYVWCYINRKMCQTAWSSAATAKALQRDFPVLFAKLNKGTIQQWKVKGENRWTDRTLLNVKNRSVLEGSGHAGILTPYPDTINEINTILRSLRTSGISVNISIGQSII</sequence>
<protein>
    <submittedName>
        <fullName evidence="1">Uncharacterized protein</fullName>
    </submittedName>
</protein>
<name>A0A2H3CMA3_ARMGA</name>
<dbReference type="OMA" id="QKWIAPC"/>
<dbReference type="Proteomes" id="UP000217790">
    <property type="component" value="Unassembled WGS sequence"/>
</dbReference>
<dbReference type="STRING" id="47427.A0A2H3CMA3"/>
<dbReference type="OrthoDB" id="3341102at2759"/>
<dbReference type="AlphaFoldDB" id="A0A2H3CMA3"/>
<reference evidence="2" key="1">
    <citation type="journal article" date="2017" name="Nat. Ecol. Evol.">
        <title>Genome expansion and lineage-specific genetic innovations in the forest pathogenic fungi Armillaria.</title>
        <authorList>
            <person name="Sipos G."/>
            <person name="Prasanna A.N."/>
            <person name="Walter M.C."/>
            <person name="O'Connor E."/>
            <person name="Balint B."/>
            <person name="Krizsan K."/>
            <person name="Kiss B."/>
            <person name="Hess J."/>
            <person name="Varga T."/>
            <person name="Slot J."/>
            <person name="Riley R."/>
            <person name="Boka B."/>
            <person name="Rigling D."/>
            <person name="Barry K."/>
            <person name="Lee J."/>
            <person name="Mihaltcheva S."/>
            <person name="LaButti K."/>
            <person name="Lipzen A."/>
            <person name="Waldron R."/>
            <person name="Moloney N.M."/>
            <person name="Sperisen C."/>
            <person name="Kredics L."/>
            <person name="Vagvoelgyi C."/>
            <person name="Patrignani A."/>
            <person name="Fitzpatrick D."/>
            <person name="Nagy I."/>
            <person name="Doyle S."/>
            <person name="Anderson J.B."/>
            <person name="Grigoriev I.V."/>
            <person name="Gueldener U."/>
            <person name="Muensterkoetter M."/>
            <person name="Nagy L.G."/>
        </authorList>
    </citation>
    <scope>NUCLEOTIDE SEQUENCE [LARGE SCALE GENOMIC DNA]</scope>
    <source>
        <strain evidence="2">Ar21-2</strain>
    </source>
</reference>
<evidence type="ECO:0000313" key="1">
    <source>
        <dbReference type="EMBL" id="PBK79528.1"/>
    </source>
</evidence>